<protein>
    <recommendedName>
        <fullName evidence="5">PUM-HD domain-containing protein</fullName>
    </recommendedName>
</protein>
<dbReference type="InterPro" id="IPR011989">
    <property type="entry name" value="ARM-like"/>
</dbReference>
<dbReference type="AlphaFoldDB" id="A0A507FJW9"/>
<feature type="compositionally biased region" description="Acidic residues" evidence="4">
    <location>
        <begin position="20"/>
        <end position="44"/>
    </location>
</feature>
<dbReference type="PANTHER" id="PTHR13389">
    <property type="entry name" value="PUMILIO HOMOLOG 3"/>
    <property type="match status" value="1"/>
</dbReference>
<dbReference type="STRING" id="246404.A0A507FJW9"/>
<organism evidence="6 7">
    <name type="scientific">Chytriomyces confervae</name>
    <dbReference type="NCBI Taxonomy" id="246404"/>
    <lineage>
        <taxon>Eukaryota</taxon>
        <taxon>Fungi</taxon>
        <taxon>Fungi incertae sedis</taxon>
        <taxon>Chytridiomycota</taxon>
        <taxon>Chytridiomycota incertae sedis</taxon>
        <taxon>Chytridiomycetes</taxon>
        <taxon>Chytridiales</taxon>
        <taxon>Chytriomycetaceae</taxon>
        <taxon>Chytriomyces</taxon>
    </lineage>
</organism>
<dbReference type="Proteomes" id="UP000320333">
    <property type="component" value="Unassembled WGS sequence"/>
</dbReference>
<dbReference type="InterPro" id="IPR001313">
    <property type="entry name" value="Pumilio_RNA-bd_rpt"/>
</dbReference>
<feature type="region of interest" description="Disordered" evidence="4">
    <location>
        <begin position="1"/>
        <end position="92"/>
    </location>
</feature>
<feature type="region of interest" description="Disordered" evidence="4">
    <location>
        <begin position="703"/>
        <end position="727"/>
    </location>
</feature>
<evidence type="ECO:0000313" key="7">
    <source>
        <dbReference type="Proteomes" id="UP000320333"/>
    </source>
</evidence>
<comment type="caution">
    <text evidence="6">The sequence shown here is derived from an EMBL/GenBank/DDBJ whole genome shotgun (WGS) entry which is preliminary data.</text>
</comment>
<name>A0A507FJW9_9FUNG</name>
<evidence type="ECO:0000256" key="2">
    <source>
        <dbReference type="ARBA" id="ARBA00022884"/>
    </source>
</evidence>
<dbReference type="InterPro" id="IPR012959">
    <property type="entry name" value="CPL_dom"/>
</dbReference>
<dbReference type="InterPro" id="IPR016024">
    <property type="entry name" value="ARM-type_fold"/>
</dbReference>
<proteinExistence type="predicted"/>
<dbReference type="PROSITE" id="PS50303">
    <property type="entry name" value="PUM_HD"/>
    <property type="match status" value="1"/>
</dbReference>
<dbReference type="GO" id="GO:0006417">
    <property type="term" value="P:regulation of translation"/>
    <property type="evidence" value="ECO:0007669"/>
    <property type="project" value="TreeGrafter"/>
</dbReference>
<dbReference type="SMART" id="SM00025">
    <property type="entry name" value="Pumilio"/>
    <property type="match status" value="4"/>
</dbReference>
<dbReference type="GO" id="GO:0005730">
    <property type="term" value="C:nucleolus"/>
    <property type="evidence" value="ECO:0007669"/>
    <property type="project" value="TreeGrafter"/>
</dbReference>
<accession>A0A507FJW9</accession>
<dbReference type="SUPFAM" id="SSF48371">
    <property type="entry name" value="ARM repeat"/>
    <property type="match status" value="1"/>
</dbReference>
<evidence type="ECO:0000256" key="4">
    <source>
        <dbReference type="SAM" id="MobiDB-lite"/>
    </source>
</evidence>
<dbReference type="Pfam" id="PF08144">
    <property type="entry name" value="CPL"/>
    <property type="match status" value="1"/>
</dbReference>
<feature type="domain" description="PUM-HD" evidence="5">
    <location>
        <begin position="103"/>
        <end position="506"/>
    </location>
</feature>
<evidence type="ECO:0000313" key="6">
    <source>
        <dbReference type="EMBL" id="TPX76522.1"/>
    </source>
</evidence>
<feature type="repeat" description="Pumilio" evidence="3">
    <location>
        <begin position="333"/>
        <end position="369"/>
    </location>
</feature>
<evidence type="ECO:0000256" key="1">
    <source>
        <dbReference type="ARBA" id="ARBA00022737"/>
    </source>
</evidence>
<feature type="compositionally biased region" description="Basic and acidic residues" evidence="4">
    <location>
        <begin position="67"/>
        <end position="92"/>
    </location>
</feature>
<dbReference type="InterPro" id="IPR040059">
    <property type="entry name" value="PUM3"/>
</dbReference>
<dbReference type="InterPro" id="IPR033133">
    <property type="entry name" value="PUM-HD"/>
</dbReference>
<dbReference type="OrthoDB" id="497380at2759"/>
<feature type="compositionally biased region" description="Basic residues" evidence="4">
    <location>
        <begin position="1"/>
        <end position="11"/>
    </location>
</feature>
<reference evidence="6 7" key="1">
    <citation type="journal article" date="2019" name="Sci. Rep.">
        <title>Comparative genomics of chytrid fungi reveal insights into the obligate biotrophic and pathogenic lifestyle of Synchytrium endobioticum.</title>
        <authorList>
            <person name="van de Vossenberg B.T.L.H."/>
            <person name="Warris S."/>
            <person name="Nguyen H.D.T."/>
            <person name="van Gent-Pelzer M.P.E."/>
            <person name="Joly D.L."/>
            <person name="van de Geest H.C."/>
            <person name="Bonants P.J.M."/>
            <person name="Smith D.S."/>
            <person name="Levesque C.A."/>
            <person name="van der Lee T.A.J."/>
        </authorList>
    </citation>
    <scope>NUCLEOTIDE SEQUENCE [LARGE SCALE GENOMIC DNA]</scope>
    <source>
        <strain evidence="6 7">CBS 675.73</strain>
    </source>
</reference>
<dbReference type="Gene3D" id="1.25.10.10">
    <property type="entry name" value="Leucine-rich Repeat Variant"/>
    <property type="match status" value="1"/>
</dbReference>
<evidence type="ECO:0000256" key="3">
    <source>
        <dbReference type="PROSITE-ProRule" id="PRU00317"/>
    </source>
</evidence>
<sequence>MGVKKESKKLKVAAPKPVEEEAVVMDEQADEGDQVDQDEAGEWGDNDRIEDTDMDAAEGEMDVDETDPNKLREEERQRASRQEQRQLLKERKTARPNGALVFQLKKLWETIRQKRITSELRAEKMAELMGLITGKIQEVTFRHDAARVIQSALKHGSSTQREIIAQELKGKYAVLACSQYGRFIVSKILNMCPKHRPLVLKEFQGQVRKLMRHRDASFVIEEAYSQFANAQQRNSLMEEFYGPEYALFKADKAKSLQAILTENPEKKQAIIKNIRETISSFLEKGAANIGPHTILHRLILDYLLLLPTPSATASKPTESAPAAPANPSAYMVDLLKDHLIHILHTREGSRVAQLILLHATPKDRKHILKSFKGLLGKIAREQHGHTVLLELCSCVDDTVLVSKTVLMELFTDANPGEAMRDPYASRVVLFLLVGRSRRYLINHVVDELEAMDGVRKLTSKKADDVRRKEIVATLSPVWLDLCTTFAGELLRSRSGGQVLVEILKHAEGDKTALIEAISSLTSGTIESHALVSSSASATPKKEVFNAAKKLATEAANVKLAQLALDSKENPDLPDMSAHVLVDRNSTFTLKEMISGGRVSAAAGSNKKDGQKAEEAPLDPSCGAVGIAVATVISKELEYWLRYCATSEAKTSGTTFVLLALFESRAAGVQDALVGSKKGRKKAFSKLVDELSKVAVVVPKEAEKEAADENAGGKRKRGGGKDLKKSAGARQSVIHIFLNKLKESF</sequence>
<keyword evidence="7" id="KW-1185">Reference proteome</keyword>
<feature type="compositionally biased region" description="Acidic residues" evidence="4">
    <location>
        <begin position="52"/>
        <end position="66"/>
    </location>
</feature>
<dbReference type="GO" id="GO:0003729">
    <property type="term" value="F:mRNA binding"/>
    <property type="evidence" value="ECO:0007669"/>
    <property type="project" value="TreeGrafter"/>
</dbReference>
<keyword evidence="1" id="KW-0677">Repeat</keyword>
<dbReference type="Pfam" id="PF00806">
    <property type="entry name" value="PUF"/>
    <property type="match status" value="2"/>
</dbReference>
<dbReference type="EMBL" id="QEAP01000044">
    <property type="protein sequence ID" value="TPX76522.1"/>
    <property type="molecule type" value="Genomic_DNA"/>
</dbReference>
<keyword evidence="2" id="KW-0694">RNA-binding</keyword>
<dbReference type="PANTHER" id="PTHR13389:SF0">
    <property type="entry name" value="PUMILIO HOMOLOG 3"/>
    <property type="match status" value="1"/>
</dbReference>
<gene>
    <name evidence="6" type="ORF">CcCBS67573_g02199</name>
</gene>
<evidence type="ECO:0000259" key="5">
    <source>
        <dbReference type="PROSITE" id="PS50303"/>
    </source>
</evidence>
<dbReference type="PROSITE" id="PS50302">
    <property type="entry name" value="PUM"/>
    <property type="match status" value="1"/>
</dbReference>